<dbReference type="SUPFAM" id="SSF55073">
    <property type="entry name" value="Nucleotide cyclase"/>
    <property type="match status" value="1"/>
</dbReference>
<sequence>MVDKPSGKPDVSVVMYRFMLYFLASLAVFLALAWPAYRKNVESRERILVERLQGFSDVNERLIQQRYRELYSDIRMQVLVPSIRQYMTTGSAADRAEVEAFLLKAAKTYQHYDQIRILDLEGNELIRINHRGGRTQSVPAAELQNKNDRYYFKEALRLSPGEVYAAPLDLNIENGRLEQPHRPTQRLAIKVTDNAGIPRGILVMNHDPSEFLAEFKTSMGLYKPVRGMLLNFGGYWVSDVEPDNEWGWMLGHPERSLAVQQPDIWHTMRTQPRGEIRTHDGLYLFRQFDPFHAAMEYDKTQLKDGTHSSQFHWHGIMAVYMPEISWRRYTVLAQPGGQIGLALIVLLLAVLSWILAQLQVQKAAARAERVRHVREMEHQAHTDVLTGAFNRRHFYLFGERELSRARRIEDPLSLLMLDIDHFKRINDEYGHDIGDEALKLLTRTCLQQLRPHDLFARTGGEEFAALLPHTGIADAAMVAERIRRTVAGLSLPLANGGELGLTVSIGVVQWHAGDADLDALFKRADQKLYQAKDEGRDRVCA</sequence>
<feature type="transmembrane region" description="Helical" evidence="4">
    <location>
        <begin position="18"/>
        <end position="37"/>
    </location>
</feature>
<dbReference type="FunFam" id="3.30.70.270:FF:000001">
    <property type="entry name" value="Diguanylate cyclase domain protein"/>
    <property type="match status" value="1"/>
</dbReference>
<dbReference type="GO" id="GO:1902201">
    <property type="term" value="P:negative regulation of bacterial-type flagellum-dependent cell motility"/>
    <property type="evidence" value="ECO:0007669"/>
    <property type="project" value="TreeGrafter"/>
</dbReference>
<proteinExistence type="predicted"/>
<evidence type="ECO:0000256" key="2">
    <source>
        <dbReference type="ARBA" id="ARBA00012528"/>
    </source>
</evidence>
<comment type="cofactor">
    <cofactor evidence="1">
        <name>Mg(2+)</name>
        <dbReference type="ChEBI" id="CHEBI:18420"/>
    </cofactor>
</comment>
<dbReference type="Gene3D" id="3.30.450.20">
    <property type="entry name" value="PAS domain"/>
    <property type="match status" value="2"/>
</dbReference>
<dbReference type="InterPro" id="IPR029151">
    <property type="entry name" value="Sensor-like_sf"/>
</dbReference>
<evidence type="ECO:0000256" key="4">
    <source>
        <dbReference type="SAM" id="Phobius"/>
    </source>
</evidence>
<dbReference type="CDD" id="cd01949">
    <property type="entry name" value="GGDEF"/>
    <property type="match status" value="1"/>
</dbReference>
<dbReference type="PANTHER" id="PTHR45138:SF9">
    <property type="entry name" value="DIGUANYLATE CYCLASE DGCM-RELATED"/>
    <property type="match status" value="1"/>
</dbReference>
<organism evidence="6 7">
    <name type="scientific">Arenimonas maotaiensis</name>
    <dbReference type="NCBI Taxonomy" id="1446479"/>
    <lineage>
        <taxon>Bacteria</taxon>
        <taxon>Pseudomonadati</taxon>
        <taxon>Pseudomonadota</taxon>
        <taxon>Gammaproteobacteria</taxon>
        <taxon>Lysobacterales</taxon>
        <taxon>Lysobacteraceae</taxon>
        <taxon>Arenimonas</taxon>
    </lineage>
</organism>
<dbReference type="InterPro" id="IPR000160">
    <property type="entry name" value="GGDEF_dom"/>
</dbReference>
<keyword evidence="7" id="KW-1185">Reference proteome</keyword>
<keyword evidence="4" id="KW-0812">Transmembrane</keyword>
<keyword evidence="4" id="KW-1133">Transmembrane helix</keyword>
<dbReference type="PANTHER" id="PTHR45138">
    <property type="entry name" value="REGULATORY COMPONENTS OF SENSORY TRANSDUCTION SYSTEM"/>
    <property type="match status" value="1"/>
</dbReference>
<dbReference type="SMART" id="SM00267">
    <property type="entry name" value="GGDEF"/>
    <property type="match status" value="1"/>
</dbReference>
<reference evidence="6" key="2">
    <citation type="submission" date="2020-09" db="EMBL/GenBank/DDBJ databases">
        <authorList>
            <person name="Sun Q."/>
            <person name="Zhou Y."/>
        </authorList>
    </citation>
    <scope>NUCLEOTIDE SEQUENCE</scope>
    <source>
        <strain evidence="6">CGMCC 1.12726</strain>
    </source>
</reference>
<protein>
    <recommendedName>
        <fullName evidence="2">diguanylate cyclase</fullName>
        <ecNumber evidence="2">2.7.7.65</ecNumber>
    </recommendedName>
</protein>
<dbReference type="InterPro" id="IPR029787">
    <property type="entry name" value="Nucleotide_cyclase"/>
</dbReference>
<accession>A0A917CMU4</accession>
<dbReference type="InterPro" id="IPR048760">
    <property type="entry name" value="VP0354-like_sensor_dom"/>
</dbReference>
<dbReference type="Pfam" id="PF21623">
    <property type="entry name" value="HK_sensor_dom_bact"/>
    <property type="match status" value="1"/>
</dbReference>
<dbReference type="Pfam" id="PF00990">
    <property type="entry name" value="GGDEF"/>
    <property type="match status" value="1"/>
</dbReference>
<dbReference type="Proteomes" id="UP000632858">
    <property type="component" value="Unassembled WGS sequence"/>
</dbReference>
<evidence type="ECO:0000313" key="6">
    <source>
        <dbReference type="EMBL" id="GGF93941.1"/>
    </source>
</evidence>
<dbReference type="GO" id="GO:0052621">
    <property type="term" value="F:diguanylate cyclase activity"/>
    <property type="evidence" value="ECO:0007669"/>
    <property type="project" value="UniProtKB-EC"/>
</dbReference>
<evidence type="ECO:0000256" key="1">
    <source>
        <dbReference type="ARBA" id="ARBA00001946"/>
    </source>
</evidence>
<name>A0A917CMU4_9GAMM</name>
<feature type="transmembrane region" description="Helical" evidence="4">
    <location>
        <begin position="337"/>
        <end position="356"/>
    </location>
</feature>
<dbReference type="InterPro" id="IPR043128">
    <property type="entry name" value="Rev_trsase/Diguanyl_cyclase"/>
</dbReference>
<evidence type="ECO:0000259" key="5">
    <source>
        <dbReference type="PROSITE" id="PS50887"/>
    </source>
</evidence>
<gene>
    <name evidence="6" type="ORF">GCM10010960_14650</name>
</gene>
<dbReference type="Gene3D" id="3.30.70.270">
    <property type="match status" value="1"/>
</dbReference>
<comment type="catalytic activity">
    <reaction evidence="3">
        <text>2 GTP = 3',3'-c-di-GMP + 2 diphosphate</text>
        <dbReference type="Rhea" id="RHEA:24898"/>
        <dbReference type="ChEBI" id="CHEBI:33019"/>
        <dbReference type="ChEBI" id="CHEBI:37565"/>
        <dbReference type="ChEBI" id="CHEBI:58805"/>
        <dbReference type="EC" id="2.7.7.65"/>
    </reaction>
</comment>
<dbReference type="InterPro" id="IPR050469">
    <property type="entry name" value="Diguanylate_Cyclase"/>
</dbReference>
<dbReference type="PROSITE" id="PS50887">
    <property type="entry name" value="GGDEF"/>
    <property type="match status" value="1"/>
</dbReference>
<dbReference type="GO" id="GO:0005886">
    <property type="term" value="C:plasma membrane"/>
    <property type="evidence" value="ECO:0007669"/>
    <property type="project" value="TreeGrafter"/>
</dbReference>
<feature type="domain" description="GGDEF" evidence="5">
    <location>
        <begin position="410"/>
        <end position="541"/>
    </location>
</feature>
<keyword evidence="4" id="KW-0472">Membrane</keyword>
<dbReference type="SUPFAM" id="SSF103190">
    <property type="entry name" value="Sensory domain-like"/>
    <property type="match status" value="2"/>
</dbReference>
<dbReference type="NCBIfam" id="TIGR00254">
    <property type="entry name" value="GGDEF"/>
    <property type="match status" value="1"/>
</dbReference>
<dbReference type="EMBL" id="BMFO01000003">
    <property type="protein sequence ID" value="GGF93941.1"/>
    <property type="molecule type" value="Genomic_DNA"/>
</dbReference>
<evidence type="ECO:0000313" key="7">
    <source>
        <dbReference type="Proteomes" id="UP000632858"/>
    </source>
</evidence>
<comment type="caution">
    <text evidence="6">The sequence shown here is derived from an EMBL/GenBank/DDBJ whole genome shotgun (WGS) entry which is preliminary data.</text>
</comment>
<evidence type="ECO:0000256" key="3">
    <source>
        <dbReference type="ARBA" id="ARBA00034247"/>
    </source>
</evidence>
<reference evidence="6" key="1">
    <citation type="journal article" date="2014" name="Int. J. Syst. Evol. Microbiol.">
        <title>Complete genome sequence of Corynebacterium casei LMG S-19264T (=DSM 44701T), isolated from a smear-ripened cheese.</title>
        <authorList>
            <consortium name="US DOE Joint Genome Institute (JGI-PGF)"/>
            <person name="Walter F."/>
            <person name="Albersmeier A."/>
            <person name="Kalinowski J."/>
            <person name="Ruckert C."/>
        </authorList>
    </citation>
    <scope>NUCLEOTIDE SEQUENCE</scope>
    <source>
        <strain evidence="6">CGMCC 1.12726</strain>
    </source>
</reference>
<dbReference type="GO" id="GO:0043709">
    <property type="term" value="P:cell adhesion involved in single-species biofilm formation"/>
    <property type="evidence" value="ECO:0007669"/>
    <property type="project" value="TreeGrafter"/>
</dbReference>
<dbReference type="EC" id="2.7.7.65" evidence="2"/>
<dbReference type="AlphaFoldDB" id="A0A917CMU4"/>